<dbReference type="PATRIC" id="fig|512565.3.peg.4780"/>
<dbReference type="RefSeq" id="WP_014444901.1">
    <property type="nucleotide sequence ID" value="NC_017093.1"/>
</dbReference>
<evidence type="ECO:0000256" key="1">
    <source>
        <dbReference type="ARBA" id="ARBA00022729"/>
    </source>
</evidence>
<reference evidence="4 5" key="1">
    <citation type="submission" date="2012-02" db="EMBL/GenBank/DDBJ databases">
        <title>Complete genome sequence of Actinoplanes missouriensis 431 (= NBRC 102363).</title>
        <authorList>
            <person name="Ohnishi Y."/>
            <person name="Ishikawa J."/>
            <person name="Sekine M."/>
            <person name="Hosoyama A."/>
            <person name="Harada T."/>
            <person name="Narita H."/>
            <person name="Hata T."/>
            <person name="Konno Y."/>
            <person name="Tutikane K."/>
            <person name="Fujita N."/>
            <person name="Horinouchi S."/>
            <person name="Hayakawa M."/>
        </authorList>
    </citation>
    <scope>NUCLEOTIDE SEQUENCE [LARGE SCALE GENOMIC DNA]</scope>
    <source>
        <strain evidence="5">ATCC 14538 / DSM 43046 / CBS 188.64 / JCM 3121 / NBRC 102363 / NCIMB 12654 / NRRL B-3342 / UNCC 431</strain>
    </source>
</reference>
<dbReference type="OrthoDB" id="3430849at2"/>
<accession>I0HAH5</accession>
<dbReference type="STRING" id="512565.AMIS_47920"/>
<dbReference type="InterPro" id="IPR029051">
    <property type="entry name" value="DUF4352"/>
</dbReference>
<keyword evidence="1" id="KW-0732">Signal</keyword>
<name>I0HAH5_ACTM4</name>
<evidence type="ECO:0000313" key="4">
    <source>
        <dbReference type="EMBL" id="BAL90012.1"/>
    </source>
</evidence>
<feature type="region of interest" description="Disordered" evidence="2">
    <location>
        <begin position="1"/>
        <end position="58"/>
    </location>
</feature>
<dbReference type="eggNOG" id="COG0515">
    <property type="taxonomic scope" value="Bacteria"/>
</dbReference>
<evidence type="ECO:0000256" key="2">
    <source>
        <dbReference type="SAM" id="MobiDB-lite"/>
    </source>
</evidence>
<gene>
    <name evidence="4" type="ordered locus">AMIS_47920</name>
</gene>
<dbReference type="Proteomes" id="UP000007882">
    <property type="component" value="Chromosome"/>
</dbReference>
<dbReference type="Gene3D" id="2.60.40.1240">
    <property type="match status" value="1"/>
</dbReference>
<dbReference type="KEGG" id="ams:AMIS_47920"/>
<evidence type="ECO:0000313" key="5">
    <source>
        <dbReference type="Proteomes" id="UP000007882"/>
    </source>
</evidence>
<dbReference type="HOGENOM" id="CLU_1036780_0_0_11"/>
<proteinExistence type="predicted"/>
<dbReference type="AlphaFoldDB" id="I0HAH5"/>
<feature type="domain" description="DUF4352" evidence="3">
    <location>
        <begin position="138"/>
        <end position="259"/>
    </location>
</feature>
<dbReference type="Pfam" id="PF11611">
    <property type="entry name" value="DUF4352"/>
    <property type="match status" value="1"/>
</dbReference>
<protein>
    <recommendedName>
        <fullName evidence="3">DUF4352 domain-containing protein</fullName>
    </recommendedName>
</protein>
<dbReference type="InterPro" id="IPR029050">
    <property type="entry name" value="Immunoprotect_excell_Ig-like"/>
</dbReference>
<keyword evidence="5" id="KW-1185">Reference proteome</keyword>
<organism evidence="4 5">
    <name type="scientific">Actinoplanes missouriensis (strain ATCC 14538 / DSM 43046 / CBS 188.64 / JCM 3121 / NBRC 102363 / NCIMB 12654 / NRRL B-3342 / UNCC 431)</name>
    <dbReference type="NCBI Taxonomy" id="512565"/>
    <lineage>
        <taxon>Bacteria</taxon>
        <taxon>Bacillati</taxon>
        <taxon>Actinomycetota</taxon>
        <taxon>Actinomycetes</taxon>
        <taxon>Micromonosporales</taxon>
        <taxon>Micromonosporaceae</taxon>
        <taxon>Actinoplanes</taxon>
    </lineage>
</organism>
<evidence type="ECO:0000259" key="3">
    <source>
        <dbReference type="Pfam" id="PF11611"/>
    </source>
</evidence>
<sequence>MTFEPSVSESPPARDEPAPEPDEAAAKSGEPAPEPDEAIGERDAPAAGVAEPEEPALDSGEFVVEPDAGQATVRIPVRAHAPHRRALWPRIAGGFTAAVLLGGIAAFTLNGPGAIEAGATAAELDANQRGDNAVTGAMGEPARDGGFEFTVTAMTCGGKRVGPAEYGAAAQGEFCLIDLTVTNIGASATAFLDIPQLARDAEEGVHHPDTVAGTWANQKHPDFTRSIGPGHTVKGRLVFDVPRGTRLTTLVLHEVMFSRGVRVPLRHG</sequence>
<dbReference type="EMBL" id="AP012319">
    <property type="protein sequence ID" value="BAL90012.1"/>
    <property type="molecule type" value="Genomic_DNA"/>
</dbReference>